<reference evidence="1 2" key="1">
    <citation type="journal article" date="2022" name="Allergy">
        <title>Genome assembly and annotation of Periplaneta americana reveal a comprehensive cockroach allergen profile.</title>
        <authorList>
            <person name="Wang L."/>
            <person name="Xiong Q."/>
            <person name="Saelim N."/>
            <person name="Wang L."/>
            <person name="Nong W."/>
            <person name="Wan A.T."/>
            <person name="Shi M."/>
            <person name="Liu X."/>
            <person name="Cao Q."/>
            <person name="Hui J.H.L."/>
            <person name="Sookrung N."/>
            <person name="Leung T.F."/>
            <person name="Tungtrongchitr A."/>
            <person name="Tsui S.K.W."/>
        </authorList>
    </citation>
    <scope>NUCLEOTIDE SEQUENCE [LARGE SCALE GENOMIC DNA]</scope>
    <source>
        <strain evidence="1">PWHHKU_190912</strain>
    </source>
</reference>
<evidence type="ECO:0000313" key="2">
    <source>
        <dbReference type="Proteomes" id="UP001148838"/>
    </source>
</evidence>
<gene>
    <name evidence="1" type="ORF">ANN_17179</name>
</gene>
<name>A0ABQ8STI8_PERAM</name>
<protein>
    <submittedName>
        <fullName evidence="1">Uncharacterized protein</fullName>
    </submittedName>
</protein>
<evidence type="ECO:0000313" key="1">
    <source>
        <dbReference type="EMBL" id="KAJ4437045.1"/>
    </source>
</evidence>
<organism evidence="1 2">
    <name type="scientific">Periplaneta americana</name>
    <name type="common">American cockroach</name>
    <name type="synonym">Blatta americana</name>
    <dbReference type="NCBI Taxonomy" id="6978"/>
    <lineage>
        <taxon>Eukaryota</taxon>
        <taxon>Metazoa</taxon>
        <taxon>Ecdysozoa</taxon>
        <taxon>Arthropoda</taxon>
        <taxon>Hexapoda</taxon>
        <taxon>Insecta</taxon>
        <taxon>Pterygota</taxon>
        <taxon>Neoptera</taxon>
        <taxon>Polyneoptera</taxon>
        <taxon>Dictyoptera</taxon>
        <taxon>Blattodea</taxon>
        <taxon>Blattoidea</taxon>
        <taxon>Blattidae</taxon>
        <taxon>Blattinae</taxon>
        <taxon>Periplaneta</taxon>
    </lineage>
</organism>
<comment type="caution">
    <text evidence="1">The sequence shown here is derived from an EMBL/GenBank/DDBJ whole genome shotgun (WGS) entry which is preliminary data.</text>
</comment>
<keyword evidence="2" id="KW-1185">Reference proteome</keyword>
<sequence length="367" mass="40312">MSPGSCTESYPAFAHTGLRENPGKNLNQVTCPNRESNPGHLGSQPEALTACIPPVLELELSELIGRGLLAMLRPDVSSTTAADIISGEALINPNNTIARASNGGVTICFDVCSRSMRVRIGRSTMCHHYQKYDSEDKDKGVQGLISPPDVNNHNQKCDTLPEMREGVEEEDTMCYTAMKRMNVEKERHTVLHHQQNYDRIYLVAPVRSLVIIMCGRDGCYAMTPKSHFCKIVGWSVVAYLRPSGTHDLVSSLKGLSVRNYTLPSSVLDLFADTLAFKSGGRVAQLVEQMDTDWKVRGSIPGDDRIFSGCQTFRTARRFTQPPIKLSTGSFPGVKGGQSVVLTTPPHSSAEVMESMELYLQPPSAFMT</sequence>
<proteinExistence type="predicted"/>
<dbReference type="EMBL" id="JAJSOF020000021">
    <property type="protein sequence ID" value="KAJ4437045.1"/>
    <property type="molecule type" value="Genomic_DNA"/>
</dbReference>
<dbReference type="Proteomes" id="UP001148838">
    <property type="component" value="Unassembled WGS sequence"/>
</dbReference>
<accession>A0ABQ8STI8</accession>